<accession>A0A2R6A689</accession>
<evidence type="ECO:0000313" key="3">
    <source>
        <dbReference type="EMBL" id="PSN81879.1"/>
    </source>
</evidence>
<keyword evidence="1" id="KW-0560">Oxidoreductase</keyword>
<dbReference type="PANTHER" id="PTHR43244:SF1">
    <property type="entry name" value="5,10-METHYLENETETRAHYDROMETHANOPTERIN REDUCTASE"/>
    <property type="match status" value="1"/>
</dbReference>
<dbReference type="PANTHER" id="PTHR43244">
    <property type="match status" value="1"/>
</dbReference>
<dbReference type="Proteomes" id="UP000240880">
    <property type="component" value="Unassembled WGS sequence"/>
</dbReference>
<dbReference type="EMBL" id="NEXC01000125">
    <property type="protein sequence ID" value="PSN81879.1"/>
    <property type="molecule type" value="Genomic_DNA"/>
</dbReference>
<organism evidence="3 4">
    <name type="scientific">Candidatus Marsarchaeota G1 archaeon OSP_D</name>
    <dbReference type="NCBI Taxonomy" id="1978155"/>
    <lineage>
        <taxon>Archaea</taxon>
        <taxon>Candidatus Marsarchaeota</taxon>
        <taxon>Candidatus Marsarchaeota group 1</taxon>
    </lineage>
</organism>
<protein>
    <recommendedName>
        <fullName evidence="2">Luciferase-like domain-containing protein</fullName>
    </recommendedName>
</protein>
<dbReference type="AlphaFoldDB" id="A0A2R6A689"/>
<comment type="caution">
    <text evidence="3">The sequence shown here is derived from an EMBL/GenBank/DDBJ whole genome shotgun (WGS) entry which is preliminary data.</text>
</comment>
<sequence length="314" mass="34838">MKFSVALEGDRVFAFYLKALKILEEHEFFSLQLYEHLGFKPAWSTSFLLAPFSKKVRIGVVTVPCAFVHPLYTGANALVLNEVTKGRALLGISRGAFYESVSQSPKNRLQALVDTLEILKALFSKSKKGYQGKVYSLPKGRALRFRYSGRPVIYGGSSGPRTISLLCSFEIVDGIVVDNLWNPSYVSVVLDAMKKGSPKGAKELVARPFCVVVEEESERKRARKLAIRTLAKYLPKLVDGSPMLSFAGITQEAFNIDEVLENFCAFGNASEIVEQTFKMFKSGVTHVCYGLPLGVNPIRALKILAQKVKPHFTE</sequence>
<dbReference type="InterPro" id="IPR050564">
    <property type="entry name" value="F420-G6PD/mer"/>
</dbReference>
<dbReference type="Pfam" id="PF00296">
    <property type="entry name" value="Bac_luciferase"/>
    <property type="match status" value="1"/>
</dbReference>
<dbReference type="GO" id="GO:0016705">
    <property type="term" value="F:oxidoreductase activity, acting on paired donors, with incorporation or reduction of molecular oxygen"/>
    <property type="evidence" value="ECO:0007669"/>
    <property type="project" value="InterPro"/>
</dbReference>
<gene>
    <name evidence="3" type="ORF">B9Q01_09620</name>
</gene>
<feature type="domain" description="Luciferase-like" evidence="2">
    <location>
        <begin position="17"/>
        <end position="286"/>
    </location>
</feature>
<evidence type="ECO:0000313" key="4">
    <source>
        <dbReference type="Proteomes" id="UP000240880"/>
    </source>
</evidence>
<dbReference type="SUPFAM" id="SSF51679">
    <property type="entry name" value="Bacterial luciferase-like"/>
    <property type="match status" value="1"/>
</dbReference>
<dbReference type="InterPro" id="IPR036661">
    <property type="entry name" value="Luciferase-like_sf"/>
</dbReference>
<name>A0A2R6A689_9ARCH</name>
<evidence type="ECO:0000256" key="1">
    <source>
        <dbReference type="ARBA" id="ARBA00023002"/>
    </source>
</evidence>
<evidence type="ECO:0000259" key="2">
    <source>
        <dbReference type="Pfam" id="PF00296"/>
    </source>
</evidence>
<dbReference type="Gene3D" id="3.20.20.30">
    <property type="entry name" value="Luciferase-like domain"/>
    <property type="match status" value="1"/>
</dbReference>
<reference evidence="3 4" key="1">
    <citation type="submission" date="2017-04" db="EMBL/GenBank/DDBJ databases">
        <title>Novel microbial lineages endemic to geothermal iron-oxide mats fill important gaps in the evolutionary history of Archaea.</title>
        <authorList>
            <person name="Jay Z.J."/>
            <person name="Beam J.P."/>
            <person name="Dlakic M."/>
            <person name="Rusch D.B."/>
            <person name="Kozubal M.A."/>
            <person name="Inskeep W.P."/>
        </authorList>
    </citation>
    <scope>NUCLEOTIDE SEQUENCE [LARGE SCALE GENOMIC DNA]</scope>
    <source>
        <strain evidence="3">OSP_D</strain>
    </source>
</reference>
<proteinExistence type="predicted"/>
<dbReference type="InterPro" id="IPR011251">
    <property type="entry name" value="Luciferase-like_dom"/>
</dbReference>